<evidence type="ECO:0000313" key="1">
    <source>
        <dbReference type="EMBL" id="EYB98645.1"/>
    </source>
</evidence>
<accession>A0A016T7D5</accession>
<dbReference type="OrthoDB" id="5831138at2759"/>
<evidence type="ECO:0008006" key="3">
    <source>
        <dbReference type="Google" id="ProtNLM"/>
    </source>
</evidence>
<gene>
    <name evidence="1" type="primary">Acey_s0129.g1477</name>
    <name evidence="1" type="ORF">Y032_0129g1477</name>
</gene>
<dbReference type="EMBL" id="JARK01001465">
    <property type="protein sequence ID" value="EYB98645.1"/>
    <property type="molecule type" value="Genomic_DNA"/>
</dbReference>
<name>A0A016T7D5_9BILA</name>
<dbReference type="Proteomes" id="UP000024635">
    <property type="component" value="Unassembled WGS sequence"/>
</dbReference>
<keyword evidence="2" id="KW-1185">Reference proteome</keyword>
<dbReference type="PANTHER" id="PTHR21301:SF10">
    <property type="entry name" value="REVERSE TRANSCRIPTASE DOMAIN-CONTAINING PROTEIN"/>
    <property type="match status" value="1"/>
</dbReference>
<proteinExistence type="predicted"/>
<evidence type="ECO:0000313" key="2">
    <source>
        <dbReference type="Proteomes" id="UP000024635"/>
    </source>
</evidence>
<sequence>MIERRGLKKLIRLKDRLRYMIGDKCVSFVVVPQSLDKDVVNHILSDSTTYAETTVAAFRSACEKVKETISTVVKPRLGPNIGKALLDSYPIVPTFYCLVKTHKLQASVAHLNLSASTIKARPIVSSCGGPSDRLSWLLVQLLSLFLQFVGAHIVNVEAFLSSLSECQPPPAATYATFDVVSLYTNVDNNSAIRSVISPLEQNRGQISTMGFNADDVTTMINSVIL</sequence>
<comment type="caution">
    <text evidence="1">The sequence shown here is derived from an EMBL/GenBank/DDBJ whole genome shotgun (WGS) entry which is preliminary data.</text>
</comment>
<dbReference type="PANTHER" id="PTHR21301">
    <property type="entry name" value="REVERSE TRANSCRIPTASE"/>
    <property type="match status" value="1"/>
</dbReference>
<organism evidence="1 2">
    <name type="scientific">Ancylostoma ceylanicum</name>
    <dbReference type="NCBI Taxonomy" id="53326"/>
    <lineage>
        <taxon>Eukaryota</taxon>
        <taxon>Metazoa</taxon>
        <taxon>Ecdysozoa</taxon>
        <taxon>Nematoda</taxon>
        <taxon>Chromadorea</taxon>
        <taxon>Rhabditida</taxon>
        <taxon>Rhabditina</taxon>
        <taxon>Rhabditomorpha</taxon>
        <taxon>Strongyloidea</taxon>
        <taxon>Ancylostomatidae</taxon>
        <taxon>Ancylostomatinae</taxon>
        <taxon>Ancylostoma</taxon>
    </lineage>
</organism>
<dbReference type="AlphaFoldDB" id="A0A016T7D5"/>
<protein>
    <recommendedName>
        <fullName evidence="3">Reverse transcriptase domain-containing protein</fullName>
    </recommendedName>
</protein>
<reference evidence="2" key="1">
    <citation type="journal article" date="2015" name="Nat. Genet.">
        <title>The genome and transcriptome of the zoonotic hookworm Ancylostoma ceylanicum identify infection-specific gene families.</title>
        <authorList>
            <person name="Schwarz E.M."/>
            <person name="Hu Y."/>
            <person name="Antoshechkin I."/>
            <person name="Miller M.M."/>
            <person name="Sternberg P.W."/>
            <person name="Aroian R.V."/>
        </authorList>
    </citation>
    <scope>NUCLEOTIDE SEQUENCE</scope>
    <source>
        <strain evidence="2">HY135</strain>
    </source>
</reference>